<keyword evidence="2" id="KW-0479">Metal-binding</keyword>
<comment type="caution">
    <text evidence="5">The sequence shown here is derived from an EMBL/GenBank/DDBJ whole genome shotgun (WGS) entry which is preliminary data.</text>
</comment>
<evidence type="ECO:0000256" key="4">
    <source>
        <dbReference type="ARBA" id="ARBA00023014"/>
    </source>
</evidence>
<accession>A0ABV6Z3M9</accession>
<evidence type="ECO:0000256" key="2">
    <source>
        <dbReference type="ARBA" id="ARBA00022723"/>
    </source>
</evidence>
<keyword evidence="6" id="KW-1185">Reference proteome</keyword>
<evidence type="ECO:0000256" key="3">
    <source>
        <dbReference type="ARBA" id="ARBA00023004"/>
    </source>
</evidence>
<dbReference type="PANTHER" id="PTHR30548">
    <property type="entry name" value="2-HYDROXYGLUTARYL-COA DEHYDRATASE, D-COMPONENT-RELATED"/>
    <property type="match status" value="1"/>
</dbReference>
<keyword evidence="4" id="KW-0411">Iron-sulfur</keyword>
<organism evidence="5 6">
    <name type="scientific">candidate division CSSED10-310 bacterium</name>
    <dbReference type="NCBI Taxonomy" id="2855610"/>
    <lineage>
        <taxon>Bacteria</taxon>
        <taxon>Bacteria division CSSED10-310</taxon>
    </lineage>
</organism>
<dbReference type="PANTHER" id="PTHR30548:SF4">
    <property type="entry name" value="SUBUNIT OF OXYGEN-SENSITIVE 2-HYDROXYISOCAPROYL-COA DEHYDRATASE"/>
    <property type="match status" value="1"/>
</dbReference>
<keyword evidence="3" id="KW-0408">Iron</keyword>
<dbReference type="Pfam" id="PF06050">
    <property type="entry name" value="HGD-D"/>
    <property type="match status" value="1"/>
</dbReference>
<name>A0ABV6Z3M9_UNCC1</name>
<gene>
    <name evidence="5" type="ORF">ACFL27_22915</name>
</gene>
<comment type="similarity">
    <text evidence="1">Belongs to the FldB/FldC dehydratase alpha/beta subunit family.</text>
</comment>
<sequence>MTNEKKKPVFKKIAASGAGKKLMADHFYELDAASKSGSPKVAWCTSVGPAELLRAMGFLVYFPENHGAMLGATRAAMDYIPLANAEGYSPDICSYLTSDVGSYIKGETPLSRAYKGIDGVPGPDVLVYNTNQCHDVKDWFMWYSRKLNVPCIGVESPHNVDETTNVHMNAVSKQIQNLVPILEEISGQKLDLDRLKEVVGLSRRCSDLWEEVLKTAAARPSPLTFFDSTILMGPAVVARGTQEAVDFYELLLPELKQRIEDGVAAVEGEEYRIFWDGMPIWGKLRDLSNLFTELKTCVVASTYCNSWIFTALEAGDPFDSMARAYTDLFIVRSEQAKQQIIEEMVKLYSVDGLLFHDSKTCPNNSNNRYGMPERLVKELEIPSVTISGDLNDLRLYSEEQSITKIEALIEGIAQK</sequence>
<proteinExistence type="inferred from homology"/>
<dbReference type="Proteomes" id="UP001594351">
    <property type="component" value="Unassembled WGS sequence"/>
</dbReference>
<dbReference type="Gene3D" id="3.40.50.11900">
    <property type="match status" value="1"/>
</dbReference>
<evidence type="ECO:0000313" key="6">
    <source>
        <dbReference type="Proteomes" id="UP001594351"/>
    </source>
</evidence>
<reference evidence="5 6" key="1">
    <citation type="submission" date="2024-09" db="EMBL/GenBank/DDBJ databases">
        <title>Laminarin stimulates single cell rates of sulfate reduction while oxygen inhibits transcriptomic activity in coastal marine sediment.</title>
        <authorList>
            <person name="Lindsay M."/>
            <person name="Orcutt B."/>
            <person name="Emerson D."/>
            <person name="Stepanauskas R."/>
            <person name="D'Angelo T."/>
        </authorList>
    </citation>
    <scope>NUCLEOTIDE SEQUENCE [LARGE SCALE GENOMIC DNA]</scope>
    <source>
        <strain evidence="5">SAG AM-311-K15</strain>
    </source>
</reference>
<protein>
    <submittedName>
        <fullName evidence="5">2-hydroxyacyl-CoA dehydratase subunit D</fullName>
    </submittedName>
</protein>
<dbReference type="Gene3D" id="3.40.50.11890">
    <property type="match status" value="1"/>
</dbReference>
<dbReference type="EMBL" id="JBHPBY010000413">
    <property type="protein sequence ID" value="MFC1853060.1"/>
    <property type="molecule type" value="Genomic_DNA"/>
</dbReference>
<dbReference type="InterPro" id="IPR010327">
    <property type="entry name" value="FldB/FldC_alpha/beta"/>
</dbReference>
<evidence type="ECO:0000256" key="1">
    <source>
        <dbReference type="ARBA" id="ARBA00005806"/>
    </source>
</evidence>
<evidence type="ECO:0000313" key="5">
    <source>
        <dbReference type="EMBL" id="MFC1853060.1"/>
    </source>
</evidence>